<accession>A0AAD4DUE5</accession>
<keyword evidence="1" id="KW-0472">Membrane</keyword>
<dbReference type="GeneID" id="64666204"/>
<name>A0AAD4DUE5_9AGAM</name>
<comment type="caution">
    <text evidence="2">The sequence shown here is derived from an EMBL/GenBank/DDBJ whole genome shotgun (WGS) entry which is preliminary data.</text>
</comment>
<feature type="transmembrane region" description="Helical" evidence="1">
    <location>
        <begin position="61"/>
        <end position="80"/>
    </location>
</feature>
<dbReference type="RefSeq" id="XP_041218935.1">
    <property type="nucleotide sequence ID" value="XM_041371906.1"/>
</dbReference>
<gene>
    <name evidence="2" type="ORF">F5891DRAFT_46105</name>
</gene>
<dbReference type="AlphaFoldDB" id="A0AAD4DUE5"/>
<sequence length="84" mass="9363">MDSAGNVSRHLCVVSLLRVCGPYEGLTTAVTELVFMITFSWFSIILQTLCFTVCGLSDVPLLCMFYVLMVPFLEINYIFISVAV</sequence>
<reference evidence="2" key="1">
    <citation type="journal article" date="2020" name="New Phytol.">
        <title>Comparative genomics reveals dynamic genome evolution in host specialist ectomycorrhizal fungi.</title>
        <authorList>
            <person name="Lofgren L.A."/>
            <person name="Nguyen N.H."/>
            <person name="Vilgalys R."/>
            <person name="Ruytinx J."/>
            <person name="Liao H.L."/>
            <person name="Branco S."/>
            <person name="Kuo A."/>
            <person name="LaButti K."/>
            <person name="Lipzen A."/>
            <person name="Andreopoulos W."/>
            <person name="Pangilinan J."/>
            <person name="Riley R."/>
            <person name="Hundley H."/>
            <person name="Na H."/>
            <person name="Barry K."/>
            <person name="Grigoriev I.V."/>
            <person name="Stajich J.E."/>
            <person name="Kennedy P.G."/>
        </authorList>
    </citation>
    <scope>NUCLEOTIDE SEQUENCE</scope>
    <source>
        <strain evidence="2">FC203</strain>
    </source>
</reference>
<keyword evidence="1" id="KW-0812">Transmembrane</keyword>
<proteinExistence type="predicted"/>
<keyword evidence="1" id="KW-1133">Transmembrane helix</keyword>
<evidence type="ECO:0000313" key="2">
    <source>
        <dbReference type="EMBL" id="KAG1893359.1"/>
    </source>
</evidence>
<dbReference type="EMBL" id="JABBWK010000101">
    <property type="protein sequence ID" value="KAG1893359.1"/>
    <property type="molecule type" value="Genomic_DNA"/>
</dbReference>
<organism evidence="2 3">
    <name type="scientific">Suillus fuscotomentosus</name>
    <dbReference type="NCBI Taxonomy" id="1912939"/>
    <lineage>
        <taxon>Eukaryota</taxon>
        <taxon>Fungi</taxon>
        <taxon>Dikarya</taxon>
        <taxon>Basidiomycota</taxon>
        <taxon>Agaricomycotina</taxon>
        <taxon>Agaricomycetes</taxon>
        <taxon>Agaricomycetidae</taxon>
        <taxon>Boletales</taxon>
        <taxon>Suillineae</taxon>
        <taxon>Suillaceae</taxon>
        <taxon>Suillus</taxon>
    </lineage>
</organism>
<evidence type="ECO:0000256" key="1">
    <source>
        <dbReference type="SAM" id="Phobius"/>
    </source>
</evidence>
<keyword evidence="3" id="KW-1185">Reference proteome</keyword>
<evidence type="ECO:0000313" key="3">
    <source>
        <dbReference type="Proteomes" id="UP001195769"/>
    </source>
</evidence>
<dbReference type="Proteomes" id="UP001195769">
    <property type="component" value="Unassembled WGS sequence"/>
</dbReference>
<protein>
    <submittedName>
        <fullName evidence="2">Uncharacterized protein</fullName>
    </submittedName>
</protein>
<feature type="transmembrane region" description="Helical" evidence="1">
    <location>
        <begin position="33"/>
        <end position="54"/>
    </location>
</feature>